<name>A0A1A9QE90_9MOLU</name>
<keyword evidence="2" id="KW-1185">Reference proteome</keyword>
<evidence type="ECO:0000313" key="1">
    <source>
        <dbReference type="EMBL" id="OAL10321.1"/>
    </source>
</evidence>
<dbReference type="RefSeq" id="WP_187150163.1">
    <property type="nucleotide sequence ID" value="NZ_LWUJ01000011.1"/>
</dbReference>
<sequence>MYYKSWVPVSIFTSVVGLPFYCFSNSLDTTVLDSSFFQDPNLFNKLENEDFVYKSSIEEDSTGIKNYFFNNSFSLLWKKKNGVNDDEVFGNAFLINIMYPPHLGKDDPSRYTYTPKYYQPGEEIILLVGTSFSFVSKVFKGLNEWDKVNDCTKVITLDKHSGNGGNGTCPKEVINSNNEQYEFYFSHPYPEDNEKTGVKQQENLYSIKEDYLSKQEFQLNKPHFVKIENKNVGLVYAAVDLKVNKKLINIALNSREGINNVLRDVHTNTKDDSDFQSEMRTNWFGTSYKFAADFAVLQLKVQMKDIRGLFRDYLRDLFKKEGKITKIPRNSMSIRDGKTEPLYLAGWSVMSQTERDQHEVDNLLVEAKAKAKNGVNNGQCNSTSSSYSLNANNDALIQIVPSDIKKKHKATSNSLGDCLELVLKNSSSQSSQDKYVATDFEYFPNDEYGFLYVDYYVQNKNTKKKFPKKRTVIFDGFKKRNPTARRDFVNTYNDTHRRKSDATKRFLEADPKGMAEWKELSVQYGYFPIQNIHDKVHKLNKEIKEIDTTTPLETFQAGGSTYVNISHQVNIPNLGLSQAKGIMALMKDQDSDQNIMVGMYEGRHAWTNPIGLDTKAVGKVMLFISPWRYDLFNSNNKLSRPSLGDSLKKKKVNGTHDYNNNNNMKDYLIYGNVFNLGS</sequence>
<dbReference type="AlphaFoldDB" id="A0A1A9QE90"/>
<dbReference type="STRING" id="432608.A6V39_02680"/>
<organism evidence="1 2">
    <name type="scientific">Candidatus Mycoplasma haematobovis</name>
    <dbReference type="NCBI Taxonomy" id="432608"/>
    <lineage>
        <taxon>Bacteria</taxon>
        <taxon>Bacillati</taxon>
        <taxon>Mycoplasmatota</taxon>
        <taxon>Mollicutes</taxon>
        <taxon>Mycoplasmataceae</taxon>
        <taxon>Mycoplasma</taxon>
    </lineage>
</organism>
<comment type="caution">
    <text evidence="1">The sequence shown here is derived from an EMBL/GenBank/DDBJ whole genome shotgun (WGS) entry which is preliminary data.</text>
</comment>
<proteinExistence type="predicted"/>
<evidence type="ECO:0000313" key="2">
    <source>
        <dbReference type="Proteomes" id="UP000077623"/>
    </source>
</evidence>
<dbReference type="Proteomes" id="UP000077623">
    <property type="component" value="Unassembled WGS sequence"/>
</dbReference>
<dbReference type="EMBL" id="LWUJ01000011">
    <property type="protein sequence ID" value="OAL10321.1"/>
    <property type="molecule type" value="Genomic_DNA"/>
</dbReference>
<protein>
    <submittedName>
        <fullName evidence="1">Uncharacterized protein</fullName>
    </submittedName>
</protein>
<gene>
    <name evidence="1" type="ORF">A6V39_02680</name>
</gene>
<accession>A0A1A9QE90</accession>
<reference evidence="2" key="1">
    <citation type="submission" date="2016-04" db="EMBL/GenBank/DDBJ databases">
        <authorList>
            <person name="Quiroz-Castaneda R.E."/>
            <person name="Martinez-Ocampo F."/>
        </authorList>
    </citation>
    <scope>NUCLEOTIDE SEQUENCE [LARGE SCALE GENOMIC DNA]</scope>
    <source>
        <strain evidence="2">INIFAP01</strain>
    </source>
</reference>